<evidence type="ECO:0000259" key="2">
    <source>
        <dbReference type="Pfam" id="PF00582"/>
    </source>
</evidence>
<evidence type="ECO:0000313" key="3">
    <source>
        <dbReference type="EMBL" id="MEK8053550.1"/>
    </source>
</evidence>
<protein>
    <submittedName>
        <fullName evidence="3">Universal stress protein</fullName>
    </submittedName>
</protein>
<dbReference type="EMBL" id="JBBUTH010000011">
    <property type="protein sequence ID" value="MEK8053550.1"/>
    <property type="molecule type" value="Genomic_DNA"/>
</dbReference>
<evidence type="ECO:0000313" key="4">
    <source>
        <dbReference type="Proteomes" id="UP001365405"/>
    </source>
</evidence>
<dbReference type="Gene3D" id="3.40.50.620">
    <property type="entry name" value="HUPs"/>
    <property type="match status" value="1"/>
</dbReference>
<accession>A0ABU9CRY9</accession>
<dbReference type="PANTHER" id="PTHR46268:SF15">
    <property type="entry name" value="UNIVERSAL STRESS PROTEIN HP_0031"/>
    <property type="match status" value="1"/>
</dbReference>
<keyword evidence="4" id="KW-1185">Reference proteome</keyword>
<comment type="similarity">
    <text evidence="1">Belongs to the universal stress protein A family.</text>
</comment>
<sequence length="147" mass="15674">MFKNLFVPIDGSALSERAMQTSIALAKQLGAQITGFVVEPDAPLPTPGVQMSQYEKSTAAHLEKTDTHARALLTRFESQAAEAGVAFTGLHANALSVDQAIADQAENTGCDMIVMVTHGRGTFGELLFGSHTKNVLSRSKLPLLVLH</sequence>
<dbReference type="InterPro" id="IPR014729">
    <property type="entry name" value="Rossmann-like_a/b/a_fold"/>
</dbReference>
<dbReference type="CDD" id="cd00293">
    <property type="entry name" value="USP-like"/>
    <property type="match status" value="1"/>
</dbReference>
<gene>
    <name evidence="3" type="ORF">AACH10_25060</name>
</gene>
<dbReference type="PRINTS" id="PR01438">
    <property type="entry name" value="UNVRSLSTRESS"/>
</dbReference>
<proteinExistence type="inferred from homology"/>
<comment type="caution">
    <text evidence="3">The sequence shown here is derived from an EMBL/GenBank/DDBJ whole genome shotgun (WGS) entry which is preliminary data.</text>
</comment>
<name>A0ABU9CRY9_9BURK</name>
<dbReference type="Proteomes" id="UP001365405">
    <property type="component" value="Unassembled WGS sequence"/>
</dbReference>
<dbReference type="Pfam" id="PF00582">
    <property type="entry name" value="Usp"/>
    <property type="match status" value="1"/>
</dbReference>
<dbReference type="RefSeq" id="WP_341413274.1">
    <property type="nucleotide sequence ID" value="NZ_JBBUTH010000011.1"/>
</dbReference>
<reference evidence="3 4" key="1">
    <citation type="submission" date="2024-04" db="EMBL/GenBank/DDBJ databases">
        <title>Novel species of the genus Ideonella isolated from streams.</title>
        <authorList>
            <person name="Lu H."/>
        </authorList>
    </citation>
    <scope>NUCLEOTIDE SEQUENCE [LARGE SCALE GENOMIC DNA]</scope>
    <source>
        <strain evidence="3 4">DXS22W</strain>
    </source>
</reference>
<dbReference type="InterPro" id="IPR006015">
    <property type="entry name" value="Universal_stress_UspA"/>
</dbReference>
<dbReference type="InterPro" id="IPR006016">
    <property type="entry name" value="UspA"/>
</dbReference>
<feature type="domain" description="UspA" evidence="2">
    <location>
        <begin position="1"/>
        <end position="147"/>
    </location>
</feature>
<dbReference type="PANTHER" id="PTHR46268">
    <property type="entry name" value="STRESS RESPONSE PROTEIN NHAX"/>
    <property type="match status" value="1"/>
</dbReference>
<organism evidence="3 4">
    <name type="scientific">Pseudaquabacterium inlustre</name>
    <dbReference type="NCBI Taxonomy" id="2984192"/>
    <lineage>
        <taxon>Bacteria</taxon>
        <taxon>Pseudomonadati</taxon>
        <taxon>Pseudomonadota</taxon>
        <taxon>Betaproteobacteria</taxon>
        <taxon>Burkholderiales</taxon>
        <taxon>Sphaerotilaceae</taxon>
        <taxon>Pseudaquabacterium</taxon>
    </lineage>
</organism>
<dbReference type="SUPFAM" id="SSF52402">
    <property type="entry name" value="Adenine nucleotide alpha hydrolases-like"/>
    <property type="match status" value="1"/>
</dbReference>
<evidence type="ECO:0000256" key="1">
    <source>
        <dbReference type="ARBA" id="ARBA00008791"/>
    </source>
</evidence>